<reference evidence="3" key="1">
    <citation type="submission" date="2023-09" db="EMBL/GenBank/DDBJ databases">
        <title>Paenibacillus sp. chi10 Genome sequencing and assembly.</title>
        <authorList>
            <person name="Kim I."/>
        </authorList>
    </citation>
    <scope>NUCLEOTIDE SEQUENCE [LARGE SCALE GENOMIC DNA]</scope>
    <source>
        <strain evidence="3">chi10</strain>
    </source>
</reference>
<name>A0AAJ2JVI4_9BACL</name>
<evidence type="ECO:0008006" key="4">
    <source>
        <dbReference type="Google" id="ProtNLM"/>
    </source>
</evidence>
<accession>A0AAJ2JVI4</accession>
<dbReference type="EMBL" id="JAVYAA010000002">
    <property type="protein sequence ID" value="MDT8976459.1"/>
    <property type="molecule type" value="Genomic_DNA"/>
</dbReference>
<keyword evidence="3" id="KW-1185">Reference proteome</keyword>
<feature type="chain" id="PRO_5042517702" description="Lipoprotein" evidence="1">
    <location>
        <begin position="21"/>
        <end position="157"/>
    </location>
</feature>
<gene>
    <name evidence="2" type="ORF">RQP50_09425</name>
</gene>
<comment type="caution">
    <text evidence="2">The sequence shown here is derived from an EMBL/GenBank/DDBJ whole genome shotgun (WGS) entry which is preliminary data.</text>
</comment>
<evidence type="ECO:0000313" key="3">
    <source>
        <dbReference type="Proteomes" id="UP001250538"/>
    </source>
</evidence>
<organism evidence="2 3">
    <name type="scientific">Paenibacillus suaedae</name>
    <dbReference type="NCBI Taxonomy" id="3077233"/>
    <lineage>
        <taxon>Bacteria</taxon>
        <taxon>Bacillati</taxon>
        <taxon>Bacillota</taxon>
        <taxon>Bacilli</taxon>
        <taxon>Bacillales</taxon>
        <taxon>Paenibacillaceae</taxon>
        <taxon>Paenibacillus</taxon>
    </lineage>
</organism>
<proteinExistence type="predicted"/>
<keyword evidence="1" id="KW-0732">Signal</keyword>
<feature type="signal peptide" evidence="1">
    <location>
        <begin position="1"/>
        <end position="20"/>
    </location>
</feature>
<evidence type="ECO:0000313" key="2">
    <source>
        <dbReference type="EMBL" id="MDT8976459.1"/>
    </source>
</evidence>
<sequence length="157" mass="18615">MKKIIIMALMVMLISSCSLQTITYPKELALAKETEHAMIYVRKTEQDINAMVEIISSEFESQYKRITDMFQISPSEKAIIHIYTDKDQFRQMIGRDTEGTYDARDKIIKVIVQFIYEKYGKDKFNTIIREPDEIENILNKSIEDLYMEWKEYVNALY</sequence>
<dbReference type="Proteomes" id="UP001250538">
    <property type="component" value="Unassembled WGS sequence"/>
</dbReference>
<protein>
    <recommendedName>
        <fullName evidence="4">Lipoprotein</fullName>
    </recommendedName>
</protein>
<dbReference type="PROSITE" id="PS51257">
    <property type="entry name" value="PROKAR_LIPOPROTEIN"/>
    <property type="match status" value="1"/>
</dbReference>
<dbReference type="RefSeq" id="WP_315745042.1">
    <property type="nucleotide sequence ID" value="NZ_JAVYAA010000002.1"/>
</dbReference>
<evidence type="ECO:0000256" key="1">
    <source>
        <dbReference type="SAM" id="SignalP"/>
    </source>
</evidence>
<dbReference type="AlphaFoldDB" id="A0AAJ2JVI4"/>